<evidence type="ECO:0000259" key="3">
    <source>
        <dbReference type="Pfam" id="PF04715"/>
    </source>
</evidence>
<feature type="domain" description="Chorismate-utilising enzyme C-terminal" evidence="2">
    <location>
        <begin position="218"/>
        <end position="472"/>
    </location>
</feature>
<dbReference type="InterPro" id="IPR019999">
    <property type="entry name" value="Anth_synth_I-like"/>
</dbReference>
<proteinExistence type="predicted"/>
<dbReference type="InterPro" id="IPR005801">
    <property type="entry name" value="ADC_synthase"/>
</dbReference>
<evidence type="ECO:0000256" key="1">
    <source>
        <dbReference type="SAM" id="MobiDB-lite"/>
    </source>
</evidence>
<dbReference type="SUPFAM" id="SSF56322">
    <property type="entry name" value="ADC synthase"/>
    <property type="match status" value="1"/>
</dbReference>
<dbReference type="InterPro" id="IPR006805">
    <property type="entry name" value="Anth_synth_I_N"/>
</dbReference>
<evidence type="ECO:0000313" key="4">
    <source>
        <dbReference type="EMBL" id="VFK50934.1"/>
    </source>
</evidence>
<dbReference type="Gene3D" id="3.60.120.10">
    <property type="entry name" value="Anthranilate synthase"/>
    <property type="match status" value="1"/>
</dbReference>
<dbReference type="PANTHER" id="PTHR11236">
    <property type="entry name" value="AMINOBENZOATE/ANTHRANILATE SYNTHASE"/>
    <property type="match status" value="1"/>
</dbReference>
<dbReference type="PANTHER" id="PTHR11236:SF9">
    <property type="entry name" value="ANTHRANILATE SYNTHASE COMPONENT 1"/>
    <property type="match status" value="1"/>
</dbReference>
<dbReference type="PRINTS" id="PR00095">
    <property type="entry name" value="ANTSNTHASEI"/>
</dbReference>
<dbReference type="EMBL" id="CAADFX010000003">
    <property type="protein sequence ID" value="VFK50934.1"/>
    <property type="molecule type" value="Genomic_DNA"/>
</dbReference>
<protein>
    <submittedName>
        <fullName evidence="4">Anthranilate synthase component 1</fullName>
    </submittedName>
</protein>
<dbReference type="NCBIfam" id="NF006563">
    <property type="entry name" value="PRK09070.1"/>
    <property type="match status" value="1"/>
</dbReference>
<gene>
    <name evidence="4" type="ORF">BECKTUN1418D_GA0071000_100336</name>
</gene>
<name>A0A450ZAV4_9GAMM</name>
<feature type="domain" description="Anthranilate synthase component I N-terminal" evidence="3">
    <location>
        <begin position="27"/>
        <end position="129"/>
    </location>
</feature>
<feature type="region of interest" description="Disordered" evidence="1">
    <location>
        <begin position="461"/>
        <end position="483"/>
    </location>
</feature>
<evidence type="ECO:0000259" key="2">
    <source>
        <dbReference type="Pfam" id="PF00425"/>
    </source>
</evidence>
<dbReference type="InterPro" id="IPR015890">
    <property type="entry name" value="Chorismate_C"/>
</dbReference>
<organism evidence="4">
    <name type="scientific">Candidatus Kentrum sp. TUN</name>
    <dbReference type="NCBI Taxonomy" id="2126343"/>
    <lineage>
        <taxon>Bacteria</taxon>
        <taxon>Pseudomonadati</taxon>
        <taxon>Pseudomonadota</taxon>
        <taxon>Gammaproteobacteria</taxon>
        <taxon>Candidatus Kentrum</taxon>
    </lineage>
</organism>
<dbReference type="AlphaFoldDB" id="A0A450ZAV4"/>
<sequence length="483" mass="54681">MTNRQRTLLWQKIDIHPDLLLVHSAQPDRYPFLLESTSYTVGHNIDRNRYDILFAFPEETLVLKYSRYSTGNKHEIPKQDFLHQLDLRFAEEQDRALTSKTFFSEIPFRGGWFLYLGYESVAQIEPVLHHHFVENAQSHATSIETQFPIAAAWRIPAAIIRDKRKRETILIAEIHRAPLLAEMEKDLSSISHVSTTPPSPDSQTARLLRKPIYEDPPDEFLQRVAKIRRYIREGDVFQVNLSRGWHGLLHEGVTPAQIYARMRRYNPAPFAGLAVWDDFAVISSSPERLVHVYDGMVETRPIAGTHPRSQNPAADAELSHALMAHPKERAEHIMLIDLERNDLGRICRPGSIEVNELMVLESYAHVHHIVSNIRGRLTPDATPGEVLRAVFPGGTITGCPKVHCMEIIAELEQTPRGPYTGAMGYLNRDGSADLNILIRTICQQGDKVSLRAGSGIVADSAPERELRETRHKARGPLRALLGS</sequence>
<dbReference type="GO" id="GO:0000162">
    <property type="term" value="P:L-tryptophan biosynthetic process"/>
    <property type="evidence" value="ECO:0007669"/>
    <property type="project" value="TreeGrafter"/>
</dbReference>
<dbReference type="Pfam" id="PF04715">
    <property type="entry name" value="Anth_synt_I_N"/>
    <property type="match status" value="1"/>
</dbReference>
<reference evidence="4" key="1">
    <citation type="submission" date="2019-02" db="EMBL/GenBank/DDBJ databases">
        <authorList>
            <person name="Gruber-Vodicka R. H."/>
            <person name="Seah K. B. B."/>
        </authorList>
    </citation>
    <scope>NUCLEOTIDE SEQUENCE</scope>
    <source>
        <strain evidence="4">BECK_BY1</strain>
    </source>
</reference>
<dbReference type="Pfam" id="PF00425">
    <property type="entry name" value="Chorismate_bind"/>
    <property type="match status" value="1"/>
</dbReference>
<accession>A0A450ZAV4</accession>